<sequence>MADTPNGKAKKRRTQPRVQNDVLRASMADAFSGSFLNSGSDSTAALLEQMKQSGAVSAQPDSGAAAAPESAPAPQASAVATAPVEVPSPAPAPEPAPAPLQAAAPAPVAVPEPPAPVAPAPAPAPVDGPEPARHGPVAGTDGPSAEPSLPAARSEKAEPKAAAAPAPAPAPAAAEVVVEEPPPAAAVPETPPTVVPAPEPAPAPAPAPAPVPAPPVAAPAPVTAVRAPEPAQAPAVTAPQAAAPQPAGAWAHAALQDSFLDNRINSHDWDTWGFRLVPDVKKRLEARLSADKRSSNNRRLAQGHYVNAAMLRLPQGTDEQLALIREFMLARGGYTDPGKPSNYRVSRQVWEVARDLDMDITAAAKRGLVVFLFSAAVERLLDSLDQEGPLARPEVFRRVQ</sequence>
<feature type="compositionally biased region" description="Pro residues" evidence="1">
    <location>
        <begin position="86"/>
        <end position="98"/>
    </location>
</feature>
<feature type="region of interest" description="Disordered" evidence="1">
    <location>
        <begin position="1"/>
        <end position="22"/>
    </location>
</feature>
<dbReference type="EMBL" id="JBHSPB010000005">
    <property type="protein sequence ID" value="MFC5720660.1"/>
    <property type="molecule type" value="Genomic_DNA"/>
</dbReference>
<gene>
    <name evidence="2" type="ORF">ACFP1Z_10845</name>
</gene>
<feature type="region of interest" description="Disordered" evidence="1">
    <location>
        <begin position="51"/>
        <end position="208"/>
    </location>
</feature>
<feature type="compositionally biased region" description="Pro residues" evidence="1">
    <location>
        <begin position="180"/>
        <end position="208"/>
    </location>
</feature>
<organism evidence="2 3">
    <name type="scientific">Streptomyces gamaensis</name>
    <dbReference type="NCBI Taxonomy" id="1763542"/>
    <lineage>
        <taxon>Bacteria</taxon>
        <taxon>Bacillati</taxon>
        <taxon>Actinomycetota</taxon>
        <taxon>Actinomycetes</taxon>
        <taxon>Kitasatosporales</taxon>
        <taxon>Streptomycetaceae</taxon>
        <taxon>Streptomyces</taxon>
    </lineage>
</organism>
<reference evidence="3" key="1">
    <citation type="journal article" date="2019" name="Int. J. Syst. Evol. Microbiol.">
        <title>The Global Catalogue of Microorganisms (GCM) 10K type strain sequencing project: providing services to taxonomists for standard genome sequencing and annotation.</title>
        <authorList>
            <consortium name="The Broad Institute Genomics Platform"/>
            <consortium name="The Broad Institute Genome Sequencing Center for Infectious Disease"/>
            <person name="Wu L."/>
            <person name="Ma J."/>
        </authorList>
    </citation>
    <scope>NUCLEOTIDE SEQUENCE [LARGE SCALE GENOMIC DNA]</scope>
    <source>
        <strain evidence="3">CGMCC 4.7304</strain>
    </source>
</reference>
<protein>
    <submittedName>
        <fullName evidence="2">Uncharacterized protein</fullName>
    </submittedName>
</protein>
<keyword evidence="3" id="KW-1185">Reference proteome</keyword>
<comment type="caution">
    <text evidence="2">The sequence shown here is derived from an EMBL/GenBank/DDBJ whole genome shotgun (WGS) entry which is preliminary data.</text>
</comment>
<accession>A0ABW0Z2R7</accession>
<feature type="compositionally biased region" description="Low complexity" evidence="1">
    <location>
        <begin position="160"/>
        <end position="176"/>
    </location>
</feature>
<dbReference type="RefSeq" id="WP_390315817.1">
    <property type="nucleotide sequence ID" value="NZ_JBHSPB010000005.1"/>
</dbReference>
<proteinExistence type="predicted"/>
<evidence type="ECO:0000256" key="1">
    <source>
        <dbReference type="SAM" id="MobiDB-lite"/>
    </source>
</evidence>
<feature type="compositionally biased region" description="Low complexity" evidence="1">
    <location>
        <begin position="60"/>
        <end position="85"/>
    </location>
</feature>
<evidence type="ECO:0000313" key="2">
    <source>
        <dbReference type="EMBL" id="MFC5720660.1"/>
    </source>
</evidence>
<feature type="compositionally biased region" description="Pro residues" evidence="1">
    <location>
        <begin position="108"/>
        <end position="128"/>
    </location>
</feature>
<evidence type="ECO:0000313" key="3">
    <source>
        <dbReference type="Proteomes" id="UP001596083"/>
    </source>
</evidence>
<dbReference type="Proteomes" id="UP001596083">
    <property type="component" value="Unassembled WGS sequence"/>
</dbReference>
<name>A0ABW0Z2R7_9ACTN</name>